<evidence type="ECO:0000313" key="16">
    <source>
        <dbReference type="EMBL" id="TRZ11249.1"/>
    </source>
</evidence>
<keyword evidence="5" id="KW-0479">Metal-binding</keyword>
<proteinExistence type="inferred from homology"/>
<dbReference type="InterPro" id="IPR043128">
    <property type="entry name" value="Rev_trsase/Diguanyl_cyclase"/>
</dbReference>
<comment type="caution">
    <text evidence="16">The sequence shown here is derived from an EMBL/GenBank/DDBJ whole genome shotgun (WGS) entry which is preliminary data.</text>
</comment>
<dbReference type="SUPFAM" id="SSF46919">
    <property type="entry name" value="N-terminal Zn binding domain of HIV integrase"/>
    <property type="match status" value="1"/>
</dbReference>
<dbReference type="GO" id="GO:0008270">
    <property type="term" value="F:zinc ion binding"/>
    <property type="evidence" value="ECO:0007669"/>
    <property type="project" value="UniProtKB-KW"/>
</dbReference>
<dbReference type="PROSITE" id="PS50878">
    <property type="entry name" value="RT_POL"/>
    <property type="match status" value="1"/>
</dbReference>
<dbReference type="Gene3D" id="1.10.287.210">
    <property type="match status" value="1"/>
</dbReference>
<keyword evidence="3" id="KW-0548">Nucleotidyltransferase</keyword>
<feature type="domain" description="Integrase catalytic" evidence="15">
    <location>
        <begin position="212"/>
        <end position="371"/>
    </location>
</feature>
<keyword evidence="6" id="KW-0255">Endonuclease</keyword>
<keyword evidence="9" id="KW-0695">RNA-directed DNA polymerase</keyword>
<evidence type="ECO:0000256" key="6">
    <source>
        <dbReference type="ARBA" id="ARBA00022759"/>
    </source>
</evidence>
<dbReference type="PANTHER" id="PTHR41694:SF4">
    <property type="entry name" value="ENDOGENOUS RETROVIRUS GROUP K MEMBER 10 POL PROTEIN-RELATED"/>
    <property type="match status" value="1"/>
</dbReference>
<dbReference type="Gene3D" id="3.30.70.270">
    <property type="match status" value="1"/>
</dbReference>
<dbReference type="GO" id="GO:0015074">
    <property type="term" value="P:DNA integration"/>
    <property type="evidence" value="ECO:0007669"/>
    <property type="project" value="InterPro"/>
</dbReference>
<dbReference type="InterPro" id="IPR036862">
    <property type="entry name" value="Integrase_C_dom_sf_retrovir"/>
</dbReference>
<keyword evidence="8" id="KW-0862">Zinc</keyword>
<keyword evidence="17" id="KW-1185">Reference proteome</keyword>
<feature type="domain" description="Integrase-type" evidence="13">
    <location>
        <begin position="162"/>
        <end position="203"/>
    </location>
</feature>
<dbReference type="PANTHER" id="PTHR41694">
    <property type="entry name" value="ENDOGENOUS RETROVIRUS GROUP K MEMBER POL PROTEIN"/>
    <property type="match status" value="1"/>
</dbReference>
<dbReference type="PROSITE" id="PS50994">
    <property type="entry name" value="INTEGRASE"/>
    <property type="match status" value="1"/>
</dbReference>
<keyword evidence="4" id="KW-0540">Nuclease</keyword>
<dbReference type="PROSITE" id="PS50876">
    <property type="entry name" value="ZF_INTEGRASE"/>
    <property type="match status" value="1"/>
</dbReference>
<evidence type="ECO:0000256" key="11">
    <source>
        <dbReference type="PROSITE-ProRule" id="PRU00450"/>
    </source>
</evidence>
<keyword evidence="2" id="KW-0808">Transferase</keyword>
<evidence type="ECO:0000256" key="7">
    <source>
        <dbReference type="ARBA" id="ARBA00022801"/>
    </source>
</evidence>
<dbReference type="GO" id="GO:0004519">
    <property type="term" value="F:endonuclease activity"/>
    <property type="evidence" value="ECO:0007669"/>
    <property type="project" value="UniProtKB-KW"/>
</dbReference>
<keyword evidence="12" id="KW-0812">Transmembrane</keyword>
<dbReference type="SUPFAM" id="SSF58069">
    <property type="entry name" value="Virus ectodomain"/>
    <property type="match status" value="1"/>
</dbReference>
<dbReference type="GO" id="GO:0016787">
    <property type="term" value="F:hydrolase activity"/>
    <property type="evidence" value="ECO:0007669"/>
    <property type="project" value="UniProtKB-KW"/>
</dbReference>
<dbReference type="InterPro" id="IPR003308">
    <property type="entry name" value="Integrase_Zn-bd_dom_N"/>
</dbReference>
<keyword evidence="11" id="KW-0863">Zinc-finger</keyword>
<dbReference type="Gene3D" id="1.10.10.200">
    <property type="match status" value="1"/>
</dbReference>
<dbReference type="InterPro" id="IPR043502">
    <property type="entry name" value="DNA/RNA_pol_sf"/>
</dbReference>
<keyword evidence="12" id="KW-0472">Membrane</keyword>
<dbReference type="SUPFAM" id="SSF53098">
    <property type="entry name" value="Ribonuclease H-like"/>
    <property type="match status" value="1"/>
</dbReference>
<keyword evidence="10" id="KW-0511">Multifunctional enzyme</keyword>
<dbReference type="SUPFAM" id="SSF56672">
    <property type="entry name" value="DNA/RNA polymerases"/>
    <property type="match status" value="1"/>
</dbReference>
<evidence type="ECO:0000256" key="5">
    <source>
        <dbReference type="ARBA" id="ARBA00022723"/>
    </source>
</evidence>
<evidence type="ECO:0000256" key="12">
    <source>
        <dbReference type="SAM" id="Phobius"/>
    </source>
</evidence>
<evidence type="ECO:0000313" key="17">
    <source>
        <dbReference type="Proteomes" id="UP000796761"/>
    </source>
</evidence>
<evidence type="ECO:0000256" key="4">
    <source>
        <dbReference type="ARBA" id="ARBA00022722"/>
    </source>
</evidence>
<dbReference type="Gene3D" id="3.30.420.10">
    <property type="entry name" value="Ribonuclease H-like superfamily/Ribonuclease H"/>
    <property type="match status" value="1"/>
</dbReference>
<evidence type="ECO:0000259" key="13">
    <source>
        <dbReference type="PROSITE" id="PS50876"/>
    </source>
</evidence>
<evidence type="ECO:0000256" key="2">
    <source>
        <dbReference type="ARBA" id="ARBA00022679"/>
    </source>
</evidence>
<dbReference type="Proteomes" id="UP000796761">
    <property type="component" value="Unassembled WGS sequence"/>
</dbReference>
<protein>
    <recommendedName>
        <fullName evidence="18">Reverse transcriptase</fullName>
    </recommendedName>
</protein>
<evidence type="ECO:0000256" key="3">
    <source>
        <dbReference type="ARBA" id="ARBA00022695"/>
    </source>
</evidence>
<sequence length="961" mass="108247">MKNSPVTCQCYVSSLLFPVRAATHQAIIHHYMDDVLVCAPNDDLLAHALDLTVTALVAAGFELQESKIQKMPPWKYLGLEIVTDLAYVARVVSRAENSILQEVSNTALFELLLKLVKLISHREQPFYVMHTRSHTDLLGFIAEGSRRADALAAPATVAPLLDVYQQAKISHQLFHHNVPGLVRRFHLTRDQAKAIVATCPSCQRHAMPTLHARVNPRGLCSNEEWQTDVTHVSQFGRLKYVHVSVDTFSGAVYASAHTVWRCNQTPAPGFLFHGHLQAPKTNNGPGYTSRKFCSFLQQWGVKHKTGIPNSPTGQGIVERTHQNIKRVLNQQTQILKLETPQICLARALYTLNFLNCSFESLNPTIIRHFSGNKNLGESEQLPVLVQDPKTMRREGPHDLVTWGRRYACVLTPARLRWVPAKWGRPYVPKVLGGKNHQLQVLLTAKMLHLRAPALSRVLQVVITLGLLKWTIPRIVPQPKANVWRTLVQAMGQDHICLSQALAKDSISSCLVGIPFKEVEFPPAVAVVVVALLHWLKDPCVAMVPGLAGARNDWEKPLYPALLNFHDEYNKRAPGRLSRALEEFRLQRKIKLPVVNPLVLWHDWVSTSLPCAENELQDLELLGSSSAPFCIQFVFTPPPGQEKSFSQVLQIKEVYLANTWCDKIAHVKMASTPGSVPISLPKGLLSPNKTQIMDWIVKNSSQHAAVQKRDPANLNTDCNSEIIHWSRAKATAITVFLLWVSVAKSMGELGRLECWVAKQANLISNALSDLLRDKEVTRQTRLQNWVAIDYLLLLHHHTCEEFEGLCCFSLLSRAEDVCQSIKKIRDMVHDIKKKTKDWFDNLFGDWGLKGWVGSTVKTGLLVLFLLLIIGIAFGLIKRFTHRLISDAMSTLSINHVAATSTAPEMELEEIPPEEELDSEDFLPIEKGQWPMPFEQWPTNQQWFGDLYPESEYLAPQVQFRSF</sequence>
<accession>A0A8K1G3P2</accession>
<dbReference type="AlphaFoldDB" id="A0A8K1G3P2"/>
<dbReference type="Gene3D" id="2.30.30.10">
    <property type="entry name" value="Integrase, C-terminal domain superfamily, retroviral"/>
    <property type="match status" value="1"/>
</dbReference>
<evidence type="ECO:0000256" key="8">
    <source>
        <dbReference type="ARBA" id="ARBA00022833"/>
    </source>
</evidence>
<evidence type="ECO:0000256" key="9">
    <source>
        <dbReference type="ARBA" id="ARBA00022918"/>
    </source>
</evidence>
<dbReference type="Pfam" id="PF00665">
    <property type="entry name" value="rve"/>
    <property type="match status" value="1"/>
</dbReference>
<keyword evidence="7" id="KW-0378">Hydrolase</keyword>
<dbReference type="InterPro" id="IPR012337">
    <property type="entry name" value="RNaseH-like_sf"/>
</dbReference>
<feature type="domain" description="Reverse transcriptase" evidence="14">
    <location>
        <begin position="1"/>
        <end position="81"/>
    </location>
</feature>
<evidence type="ECO:0000256" key="10">
    <source>
        <dbReference type="ARBA" id="ARBA00023268"/>
    </source>
</evidence>
<reference evidence="16" key="1">
    <citation type="submission" date="2019-04" db="EMBL/GenBank/DDBJ databases">
        <title>Genome assembly of Zosterops borbonicus 15179.</title>
        <authorList>
            <person name="Leroy T."/>
            <person name="Anselmetti Y."/>
            <person name="Tilak M.-K."/>
            <person name="Nabholz B."/>
        </authorList>
    </citation>
    <scope>NUCLEOTIDE SEQUENCE</scope>
    <source>
        <strain evidence="16">HGM_15179</strain>
        <tissue evidence="16">Muscle</tissue>
    </source>
</reference>
<dbReference type="GO" id="GO:0003964">
    <property type="term" value="F:RNA-directed DNA polymerase activity"/>
    <property type="evidence" value="ECO:0007669"/>
    <property type="project" value="UniProtKB-KW"/>
</dbReference>
<dbReference type="OrthoDB" id="9359997at2759"/>
<keyword evidence="12" id="KW-1133">Transmembrane helix</keyword>
<organism evidence="16 17">
    <name type="scientific">Zosterops borbonicus</name>
    <dbReference type="NCBI Taxonomy" id="364589"/>
    <lineage>
        <taxon>Eukaryota</taxon>
        <taxon>Metazoa</taxon>
        <taxon>Chordata</taxon>
        <taxon>Craniata</taxon>
        <taxon>Vertebrata</taxon>
        <taxon>Euteleostomi</taxon>
        <taxon>Archelosauria</taxon>
        <taxon>Archosauria</taxon>
        <taxon>Dinosauria</taxon>
        <taxon>Saurischia</taxon>
        <taxon>Theropoda</taxon>
        <taxon>Coelurosauria</taxon>
        <taxon>Aves</taxon>
        <taxon>Neognathae</taxon>
        <taxon>Neoaves</taxon>
        <taxon>Telluraves</taxon>
        <taxon>Australaves</taxon>
        <taxon>Passeriformes</taxon>
        <taxon>Sylvioidea</taxon>
        <taxon>Zosteropidae</taxon>
        <taxon>Zosterops</taxon>
    </lineage>
</organism>
<evidence type="ECO:0000259" key="14">
    <source>
        <dbReference type="PROSITE" id="PS50878"/>
    </source>
</evidence>
<comment type="similarity">
    <text evidence="1">Belongs to the beta type-B retroviral polymerase family. HERV class-II K(HML-2) pol subfamily.</text>
</comment>
<dbReference type="Pfam" id="PF00078">
    <property type="entry name" value="RVT_1"/>
    <property type="match status" value="1"/>
</dbReference>
<name>A0A8K1G3P2_9PASS</name>
<dbReference type="InterPro" id="IPR000477">
    <property type="entry name" value="RT_dom"/>
</dbReference>
<dbReference type="InterPro" id="IPR001584">
    <property type="entry name" value="Integrase_cat-core"/>
</dbReference>
<feature type="transmembrane region" description="Helical" evidence="12">
    <location>
        <begin position="857"/>
        <end position="875"/>
    </location>
</feature>
<dbReference type="GO" id="GO:0035613">
    <property type="term" value="F:RNA stem-loop binding"/>
    <property type="evidence" value="ECO:0007669"/>
    <property type="project" value="TreeGrafter"/>
</dbReference>
<dbReference type="Pfam" id="PF02022">
    <property type="entry name" value="Integrase_Zn"/>
    <property type="match status" value="1"/>
</dbReference>
<evidence type="ECO:0000256" key="1">
    <source>
        <dbReference type="ARBA" id="ARBA00010879"/>
    </source>
</evidence>
<evidence type="ECO:0000259" key="15">
    <source>
        <dbReference type="PROSITE" id="PS50994"/>
    </source>
</evidence>
<dbReference type="EMBL" id="SWJQ01000739">
    <property type="protein sequence ID" value="TRZ11249.1"/>
    <property type="molecule type" value="Genomic_DNA"/>
</dbReference>
<gene>
    <name evidence="16" type="ORF">HGM15179_015865</name>
</gene>
<dbReference type="InterPro" id="IPR017856">
    <property type="entry name" value="Integrase-like_N"/>
</dbReference>
<evidence type="ECO:0008006" key="18">
    <source>
        <dbReference type="Google" id="ProtNLM"/>
    </source>
</evidence>
<dbReference type="InterPro" id="IPR036397">
    <property type="entry name" value="RNaseH_sf"/>
</dbReference>